<dbReference type="RefSeq" id="WP_167238370.1">
    <property type="nucleotide sequence ID" value="NZ_WHJF01000051.1"/>
</dbReference>
<dbReference type="EMBL" id="WHJF01000051">
    <property type="protein sequence ID" value="NHZ64326.1"/>
    <property type="molecule type" value="Genomic_DNA"/>
</dbReference>
<dbReference type="InterPro" id="IPR018683">
    <property type="entry name" value="DUF2169"/>
</dbReference>
<evidence type="ECO:0000313" key="3">
    <source>
        <dbReference type="Proteomes" id="UP000610594"/>
    </source>
</evidence>
<organism evidence="2 3">
    <name type="scientific">Massilia genomosp. 1</name>
    <dbReference type="NCBI Taxonomy" id="2609280"/>
    <lineage>
        <taxon>Bacteria</taxon>
        <taxon>Pseudomonadati</taxon>
        <taxon>Pseudomonadota</taxon>
        <taxon>Betaproteobacteria</taxon>
        <taxon>Burkholderiales</taxon>
        <taxon>Oxalobacteraceae</taxon>
        <taxon>Telluria group</taxon>
        <taxon>Massilia</taxon>
    </lineage>
</organism>
<keyword evidence="3" id="KW-1185">Reference proteome</keyword>
<accession>A0ABX0MVK7</accession>
<evidence type="ECO:0000259" key="1">
    <source>
        <dbReference type="Pfam" id="PF09937"/>
    </source>
</evidence>
<sequence length="340" mass="37095">MLTNQTPLPATVQPHRDQHGKAHLLVIAKGSWRLSNGRLAPAEQQVGIHRQPLRLRLGDLELEPAQTMALRTRLDEDIVWVNHDVSPPKPAFDVLVAGYVTAPPGHPHLFIDAGLRIGARSASMRAFAPRIWEKTWLGYKARALAPAVRRVPISYALADWDAGFALGAPGRQEDAEPARLPWIEAPDSQCQHDRHARVPAGLGYWPEAAAHRQCHVGTFGKARGSAHSADLPGDFNTRFYNEAHPSLQLPDVPAAGTPIRLVHLASRAIIDCQFPALALAVQGRTAGGDTRPLMALRPDTLIIEPDHDRLSVVWRALLPDGVQGGALRSLHLFKTGSPMP</sequence>
<evidence type="ECO:0000313" key="2">
    <source>
        <dbReference type="EMBL" id="NHZ64326.1"/>
    </source>
</evidence>
<dbReference type="Proteomes" id="UP000610594">
    <property type="component" value="Unassembled WGS sequence"/>
</dbReference>
<dbReference type="Pfam" id="PF09937">
    <property type="entry name" value="DUF2169"/>
    <property type="match status" value="1"/>
</dbReference>
<reference evidence="2 3" key="1">
    <citation type="submission" date="2019-10" db="EMBL/GenBank/DDBJ databases">
        <title>Taxonomy of Antarctic Massilia spp.: description of Massilia rubra sp. nov., Massilia aquatica sp. nov., Massilia mucilaginosa sp. nov., Massilia frigida sp. nov. isolated from streams, lakes and regoliths.</title>
        <authorList>
            <person name="Holochova P."/>
            <person name="Sedlacek I."/>
            <person name="Kralova S."/>
            <person name="Maslanova I."/>
            <person name="Busse H.-J."/>
            <person name="Stankova E."/>
            <person name="Vrbovska V."/>
            <person name="Kovarovic V."/>
            <person name="Bartak M."/>
            <person name="Svec P."/>
            <person name="Pantucek R."/>
        </authorList>
    </citation>
    <scope>NUCLEOTIDE SEQUENCE [LARGE SCALE GENOMIC DNA]</scope>
    <source>
        <strain evidence="2 3">CCM 8694</strain>
    </source>
</reference>
<gene>
    <name evidence="2" type="ORF">F1735_18805</name>
</gene>
<comment type="caution">
    <text evidence="2">The sequence shown here is derived from an EMBL/GenBank/DDBJ whole genome shotgun (WGS) entry which is preliminary data.</text>
</comment>
<name>A0ABX0MVK7_9BURK</name>
<feature type="domain" description="DUF2169" evidence="1">
    <location>
        <begin position="19"/>
        <end position="315"/>
    </location>
</feature>
<protein>
    <submittedName>
        <fullName evidence="2">DUF2169 domain-containing protein</fullName>
    </submittedName>
</protein>
<proteinExistence type="predicted"/>